<dbReference type="WormBase" id="Y61A9LA.12">
    <property type="protein sequence ID" value="CE38911"/>
    <property type="gene ID" value="WBGene00044586"/>
</dbReference>
<dbReference type="Bgee" id="WBGene00044586">
    <property type="expression patterns" value="Expressed in adult organism and 3 other cell types or tissues"/>
</dbReference>
<evidence type="ECO:0000256" key="1">
    <source>
        <dbReference type="SAM" id="Coils"/>
    </source>
</evidence>
<dbReference type="SMR" id="Q7KX06"/>
<evidence type="ECO:0000313" key="4">
    <source>
        <dbReference type="WormBase" id="Y61A9LA.12"/>
    </source>
</evidence>
<keyword evidence="1" id="KW-0175">Coiled coil</keyword>
<dbReference type="AGR" id="WB:WBGene00044586"/>
<name>Q7KX06_CAEEL</name>
<organism evidence="2 3">
    <name type="scientific">Caenorhabditis elegans</name>
    <dbReference type="NCBI Taxonomy" id="6239"/>
    <lineage>
        <taxon>Eukaryota</taxon>
        <taxon>Metazoa</taxon>
        <taxon>Ecdysozoa</taxon>
        <taxon>Nematoda</taxon>
        <taxon>Chromadorea</taxon>
        <taxon>Rhabditida</taxon>
        <taxon>Rhabditina</taxon>
        <taxon>Rhabditomorpha</taxon>
        <taxon>Rhabditoidea</taxon>
        <taxon>Rhabditidae</taxon>
        <taxon>Peloderinae</taxon>
        <taxon>Caenorhabditis</taxon>
    </lineage>
</organism>
<dbReference type="HOGENOM" id="CLU_1409981_0_0_1"/>
<dbReference type="EMBL" id="BX284605">
    <property type="protein sequence ID" value="CCD71772.1"/>
    <property type="molecule type" value="Genomic_DNA"/>
</dbReference>
<evidence type="ECO:0000313" key="3">
    <source>
        <dbReference type="Proteomes" id="UP000001940"/>
    </source>
</evidence>
<dbReference type="RefSeq" id="NP_001033519.1">
    <property type="nucleotide sequence ID" value="NM_001038430.1"/>
</dbReference>
<dbReference type="CTD" id="3896864"/>
<protein>
    <submittedName>
        <fullName evidence="2">Uncharacterized protein</fullName>
    </submittedName>
</protein>
<gene>
    <name evidence="2" type="ORF">CELE_Y61A9LA.12</name>
    <name evidence="2 4" type="ORF">Y61A9LA.12</name>
</gene>
<dbReference type="UCSC" id="Y61A9LA.12">
    <property type="organism name" value="c. elegans"/>
</dbReference>
<dbReference type="KEGG" id="cel:CELE_Y61A9LA.12"/>
<dbReference type="GeneID" id="3896864"/>
<dbReference type="PaxDb" id="6239-Y61A9LA.12"/>
<accession>Q7KX06</accession>
<dbReference type="InParanoid" id="Q7KX06"/>
<dbReference type="AlphaFoldDB" id="Q7KX06"/>
<dbReference type="Proteomes" id="UP000001940">
    <property type="component" value="Chromosome V"/>
</dbReference>
<evidence type="ECO:0000313" key="2">
    <source>
        <dbReference type="EMBL" id="CCD71772.1"/>
    </source>
</evidence>
<keyword evidence="3" id="KW-1185">Reference proteome</keyword>
<feature type="coiled-coil region" evidence="1">
    <location>
        <begin position="19"/>
        <end position="89"/>
    </location>
</feature>
<proteinExistence type="predicted"/>
<dbReference type="PhylomeDB" id="Q7KX06"/>
<sequence>MSTPLRMTTPLGVSLSSDLKRALQDNEKLTRDVSDAKLLKEDAEIKLKKIRNKLNGEHSEKLGKLNDKYKAVQEELKTMKQSWTQLKREKGVLETENRRLETAKSGLDRQLLGKNDELRMADVEVEDVKMIRDLKAGKRPPFTTEFKNLISRSEKFRRIEKARAELQRCGEKYLQIQLFKVILGGEASEFYRF</sequence>
<reference evidence="2 3" key="1">
    <citation type="journal article" date="1998" name="Science">
        <title>Genome sequence of the nematode C. elegans: a platform for investigating biology.</title>
        <authorList>
            <consortium name="The C. elegans sequencing consortium"/>
            <person name="Sulson J.E."/>
            <person name="Waterston R."/>
        </authorList>
    </citation>
    <scope>NUCLEOTIDE SEQUENCE [LARGE SCALE GENOMIC DNA]</scope>
    <source>
        <strain evidence="2 3">Bristol N2</strain>
    </source>
</reference>